<keyword evidence="3" id="KW-1185">Reference proteome</keyword>
<feature type="region of interest" description="Disordered" evidence="1">
    <location>
        <begin position="23"/>
        <end position="63"/>
    </location>
</feature>
<reference evidence="2" key="1">
    <citation type="submission" date="2023-10" db="EMBL/GenBank/DDBJ databases">
        <authorList>
            <person name="Chen Y."/>
            <person name="Shah S."/>
            <person name="Dougan E. K."/>
            <person name="Thang M."/>
            <person name="Chan C."/>
        </authorList>
    </citation>
    <scope>NUCLEOTIDE SEQUENCE [LARGE SCALE GENOMIC DNA]</scope>
</reference>
<sequence length="116" mass="12811">MTLRLPPRREVAWAPPPHIFCELPRRRRPGRDAPPASGGGSGCKAAAGAPVGRRSGCGGAHDAADADLFPAREEWENKKPTPAPRKYLFHEMSNCVVVHRHAQQCSIRRRFPLHCT</sequence>
<comment type="caution">
    <text evidence="2">The sequence shown here is derived from an EMBL/GenBank/DDBJ whole genome shotgun (WGS) entry which is preliminary data.</text>
</comment>
<organism evidence="2 3">
    <name type="scientific">Prorocentrum cordatum</name>
    <dbReference type="NCBI Taxonomy" id="2364126"/>
    <lineage>
        <taxon>Eukaryota</taxon>
        <taxon>Sar</taxon>
        <taxon>Alveolata</taxon>
        <taxon>Dinophyceae</taxon>
        <taxon>Prorocentrales</taxon>
        <taxon>Prorocentraceae</taxon>
        <taxon>Prorocentrum</taxon>
    </lineage>
</organism>
<proteinExistence type="predicted"/>
<evidence type="ECO:0000313" key="2">
    <source>
        <dbReference type="EMBL" id="CAK0832808.1"/>
    </source>
</evidence>
<gene>
    <name evidence="2" type="ORF">PCOR1329_LOCUS30702</name>
</gene>
<name>A0ABN9SLY7_9DINO</name>
<dbReference type="Proteomes" id="UP001189429">
    <property type="component" value="Unassembled WGS sequence"/>
</dbReference>
<evidence type="ECO:0000313" key="3">
    <source>
        <dbReference type="Proteomes" id="UP001189429"/>
    </source>
</evidence>
<dbReference type="EMBL" id="CAUYUJ010011891">
    <property type="protein sequence ID" value="CAK0832808.1"/>
    <property type="molecule type" value="Genomic_DNA"/>
</dbReference>
<accession>A0ABN9SLY7</accession>
<protein>
    <submittedName>
        <fullName evidence="2">Uncharacterized protein</fullName>
    </submittedName>
</protein>
<evidence type="ECO:0000256" key="1">
    <source>
        <dbReference type="SAM" id="MobiDB-lite"/>
    </source>
</evidence>